<dbReference type="SUPFAM" id="SSF51735">
    <property type="entry name" value="NAD(P)-binding Rossmann-fold domains"/>
    <property type="match status" value="1"/>
</dbReference>
<dbReference type="PRINTS" id="PR00080">
    <property type="entry name" value="SDRFAMILY"/>
</dbReference>
<keyword evidence="5" id="KW-1185">Reference proteome</keyword>
<dbReference type="PANTHER" id="PTHR43976:SF16">
    <property type="entry name" value="SHORT-CHAIN DEHYDROGENASE_REDUCTASE FAMILY PROTEIN"/>
    <property type="match status" value="1"/>
</dbReference>
<dbReference type="Proteomes" id="UP000541583">
    <property type="component" value="Unassembled WGS sequence"/>
</dbReference>
<keyword evidence="2" id="KW-0560">Oxidoreductase</keyword>
<dbReference type="EMBL" id="JACHCB010000001">
    <property type="protein sequence ID" value="MBB6107473.1"/>
    <property type="molecule type" value="Genomic_DNA"/>
</dbReference>
<comment type="similarity">
    <text evidence="1 3">Belongs to the short-chain dehydrogenases/reductases (SDR) family.</text>
</comment>
<dbReference type="InterPro" id="IPR002347">
    <property type="entry name" value="SDR_fam"/>
</dbReference>
<evidence type="ECO:0000256" key="2">
    <source>
        <dbReference type="ARBA" id="ARBA00023002"/>
    </source>
</evidence>
<protein>
    <submittedName>
        <fullName evidence="4">NAD(P)-dependent dehydrogenase (Short-subunit alcohol dehydrogenase family)</fullName>
    </submittedName>
</protein>
<dbReference type="InterPro" id="IPR051911">
    <property type="entry name" value="SDR_oxidoreductase"/>
</dbReference>
<dbReference type="RefSeq" id="WP_076370221.1">
    <property type="nucleotide sequence ID" value="NZ_FTMG01000001.1"/>
</dbReference>
<dbReference type="InterPro" id="IPR036291">
    <property type="entry name" value="NAD(P)-bd_dom_sf"/>
</dbReference>
<gene>
    <name evidence="4" type="ORF">HDF23_000203</name>
</gene>
<dbReference type="CDD" id="cd05374">
    <property type="entry name" value="17beta-HSD-like_SDR_c"/>
    <property type="match status" value="1"/>
</dbReference>
<proteinExistence type="inferred from homology"/>
<evidence type="ECO:0000256" key="1">
    <source>
        <dbReference type="ARBA" id="ARBA00006484"/>
    </source>
</evidence>
<accession>A0ABR6PCY3</accession>
<dbReference type="PRINTS" id="PR00081">
    <property type="entry name" value="GDHRDH"/>
</dbReference>
<organism evidence="4 5">
    <name type="scientific">Mucilaginibacter lappiensis</name>
    <dbReference type="NCBI Taxonomy" id="354630"/>
    <lineage>
        <taxon>Bacteria</taxon>
        <taxon>Pseudomonadati</taxon>
        <taxon>Bacteroidota</taxon>
        <taxon>Sphingobacteriia</taxon>
        <taxon>Sphingobacteriales</taxon>
        <taxon>Sphingobacteriaceae</taxon>
        <taxon>Mucilaginibacter</taxon>
    </lineage>
</organism>
<comment type="caution">
    <text evidence="4">The sequence shown here is derived from an EMBL/GenBank/DDBJ whole genome shotgun (WGS) entry which is preliminary data.</text>
</comment>
<dbReference type="PANTHER" id="PTHR43976">
    <property type="entry name" value="SHORT CHAIN DEHYDROGENASE"/>
    <property type="match status" value="1"/>
</dbReference>
<dbReference type="Gene3D" id="3.40.50.720">
    <property type="entry name" value="NAD(P)-binding Rossmann-like Domain"/>
    <property type="match status" value="1"/>
</dbReference>
<dbReference type="Pfam" id="PF00106">
    <property type="entry name" value="adh_short"/>
    <property type="match status" value="1"/>
</dbReference>
<sequence>MKKTILITGASSGIGREAAKLFQHNGWNVIATMRSPEKELELNQLDDVLVTRLDVQDQSSISGAIEEGIARFGRIDALVNNAGYALVGVFESATREQVYKQFNVNLFGLIDVTQAMLPYMRLQGSGTIINISSMGGQITFPFGSLYHSTKFAVEGLSESLAHELYSLGITVKVIEPGSIATNFRGAVDMIKNDIAAYDPIFAGFFNNYAQAASHLTKATPEEVAQIIYEAATDGTDRLRYAVGADAHFFIDTKYQNSDPDYMRQMRGYFIK</sequence>
<evidence type="ECO:0000256" key="3">
    <source>
        <dbReference type="RuleBase" id="RU000363"/>
    </source>
</evidence>
<reference evidence="4 5" key="1">
    <citation type="submission" date="2020-08" db="EMBL/GenBank/DDBJ databases">
        <title>Genomic Encyclopedia of Type Strains, Phase IV (KMG-V): Genome sequencing to study the core and pangenomes of soil and plant-associated prokaryotes.</title>
        <authorList>
            <person name="Whitman W."/>
        </authorList>
    </citation>
    <scope>NUCLEOTIDE SEQUENCE [LARGE SCALE GENOMIC DNA]</scope>
    <source>
        <strain evidence="4 5">ANJLi2</strain>
    </source>
</reference>
<name>A0ABR6PCY3_9SPHI</name>
<evidence type="ECO:0000313" key="4">
    <source>
        <dbReference type="EMBL" id="MBB6107473.1"/>
    </source>
</evidence>
<evidence type="ECO:0000313" key="5">
    <source>
        <dbReference type="Proteomes" id="UP000541583"/>
    </source>
</evidence>